<evidence type="ECO:0000259" key="2">
    <source>
        <dbReference type="PROSITE" id="PS51159"/>
    </source>
</evidence>
<comment type="caution">
    <text evidence="3">The sequence shown here is derived from an EMBL/GenBank/DDBJ whole genome shotgun (WGS) entry which is preliminary data.</text>
</comment>
<dbReference type="OrthoDB" id="1881at2759"/>
<dbReference type="PANTHER" id="PTHR12307">
    <property type="entry name" value="PROTEIN PHOSPHATASE 1 REGULATORY SUBUNIT"/>
    <property type="match status" value="1"/>
</dbReference>
<dbReference type="Pfam" id="PF03370">
    <property type="entry name" value="CBM_21"/>
    <property type="match status" value="1"/>
</dbReference>
<dbReference type="PROSITE" id="PS51159">
    <property type="entry name" value="CBM21"/>
    <property type="match status" value="1"/>
</dbReference>
<proteinExistence type="predicted"/>
<dbReference type="PANTHER" id="PTHR12307:SF7">
    <property type="entry name" value="PROTEIN PHOSPHATASE 1 REGULATORY SUBUNIT 3G"/>
    <property type="match status" value="1"/>
</dbReference>
<gene>
    <name evidence="3" type="ORF">GDO86_011278</name>
</gene>
<dbReference type="Proteomes" id="UP000812440">
    <property type="component" value="Chromosome 6"/>
</dbReference>
<protein>
    <recommendedName>
        <fullName evidence="2">CBM21 domain-containing protein</fullName>
    </recommendedName>
</protein>
<keyword evidence="4" id="KW-1185">Reference proteome</keyword>
<feature type="compositionally biased region" description="Basic and acidic residues" evidence="1">
    <location>
        <begin position="90"/>
        <end position="107"/>
    </location>
</feature>
<organism evidence="3 4">
    <name type="scientific">Hymenochirus boettgeri</name>
    <name type="common">Congo dwarf clawed frog</name>
    <dbReference type="NCBI Taxonomy" id="247094"/>
    <lineage>
        <taxon>Eukaryota</taxon>
        <taxon>Metazoa</taxon>
        <taxon>Chordata</taxon>
        <taxon>Craniata</taxon>
        <taxon>Vertebrata</taxon>
        <taxon>Euteleostomi</taxon>
        <taxon>Amphibia</taxon>
        <taxon>Batrachia</taxon>
        <taxon>Anura</taxon>
        <taxon>Pipoidea</taxon>
        <taxon>Pipidae</taxon>
        <taxon>Pipinae</taxon>
        <taxon>Hymenochirus</taxon>
    </lineage>
</organism>
<feature type="domain" description="CBM21" evidence="2">
    <location>
        <begin position="203"/>
        <end position="307"/>
    </location>
</feature>
<dbReference type="InterPro" id="IPR005036">
    <property type="entry name" value="CBM21_dom"/>
</dbReference>
<dbReference type="InterPro" id="IPR050782">
    <property type="entry name" value="PP1_regulatory_subunit_3"/>
</dbReference>
<reference evidence="3" key="1">
    <citation type="thesis" date="2020" institute="ProQuest LLC" country="789 East Eisenhower Parkway, Ann Arbor, MI, USA">
        <title>Comparative Genomics and Chromosome Evolution.</title>
        <authorList>
            <person name="Mudd A.B."/>
        </authorList>
    </citation>
    <scope>NUCLEOTIDE SEQUENCE</scope>
    <source>
        <strain evidence="3">Female2</strain>
        <tissue evidence="3">Blood</tissue>
    </source>
</reference>
<name>A0A8T2JG05_9PIPI</name>
<evidence type="ECO:0000256" key="1">
    <source>
        <dbReference type="SAM" id="MobiDB-lite"/>
    </source>
</evidence>
<dbReference type="Gene3D" id="2.60.40.2440">
    <property type="entry name" value="Carbohydrate binding type-21 domain"/>
    <property type="match status" value="1"/>
</dbReference>
<dbReference type="GO" id="GO:0000164">
    <property type="term" value="C:protein phosphatase type 1 complex"/>
    <property type="evidence" value="ECO:0007669"/>
    <property type="project" value="TreeGrafter"/>
</dbReference>
<dbReference type="AlphaFoldDB" id="A0A8T2JG05"/>
<dbReference type="GO" id="GO:0005979">
    <property type="term" value="P:regulation of glycogen biosynthetic process"/>
    <property type="evidence" value="ECO:0007669"/>
    <property type="project" value="TreeGrafter"/>
</dbReference>
<feature type="region of interest" description="Disordered" evidence="1">
    <location>
        <begin position="87"/>
        <end position="114"/>
    </location>
</feature>
<dbReference type="EMBL" id="JAACNH010000005">
    <property type="protein sequence ID" value="KAG8442434.1"/>
    <property type="molecule type" value="Genomic_DNA"/>
</dbReference>
<sequence>MERNEMFPLSSVTQQHLHPAIYQLGHTIEGGEDGHPCVPFPGLYHPGAAVLCRECEPAMVTEPRGLAELDDERELREKMGDLQLVQPGQEQRDLMDGNRKETSEGSQRRRARSLPVEQCPALGAMDGEDSSLLCCCKLKKKVQFADSLGLCLASVKHFLPSEEPSVPSAVLARLQSYPPTVLGQRDVGTEQEPNTPVPDDELRARVEEQGVCLEQALDTQWGIRGCVLVSEPRNDVQVKVRYTFNDWLSYLDCPASTGQFVVPGTQRFLFTLCYPPTTRRIQFAICCNTGNGQELWDNNQGDNYTVCCHQDPLQDFQASETEQEECDPLQHW</sequence>
<dbReference type="GO" id="GO:2001069">
    <property type="term" value="F:glycogen binding"/>
    <property type="evidence" value="ECO:0007669"/>
    <property type="project" value="TreeGrafter"/>
</dbReference>
<accession>A0A8T2JG05</accession>
<dbReference type="InterPro" id="IPR038175">
    <property type="entry name" value="CBM21_dom_sf"/>
</dbReference>
<evidence type="ECO:0000313" key="3">
    <source>
        <dbReference type="EMBL" id="KAG8442434.1"/>
    </source>
</evidence>
<dbReference type="GO" id="GO:0008157">
    <property type="term" value="F:protein phosphatase 1 binding"/>
    <property type="evidence" value="ECO:0007669"/>
    <property type="project" value="TreeGrafter"/>
</dbReference>
<evidence type="ECO:0000313" key="4">
    <source>
        <dbReference type="Proteomes" id="UP000812440"/>
    </source>
</evidence>